<organism evidence="2 3">
    <name type="scientific">Prorocentrum cordatum</name>
    <dbReference type="NCBI Taxonomy" id="2364126"/>
    <lineage>
        <taxon>Eukaryota</taxon>
        <taxon>Sar</taxon>
        <taxon>Alveolata</taxon>
        <taxon>Dinophyceae</taxon>
        <taxon>Prorocentrales</taxon>
        <taxon>Prorocentraceae</taxon>
        <taxon>Prorocentrum</taxon>
    </lineage>
</organism>
<evidence type="ECO:0000313" key="3">
    <source>
        <dbReference type="Proteomes" id="UP001189429"/>
    </source>
</evidence>
<accession>A0ABN9WM77</accession>
<evidence type="ECO:0000256" key="1">
    <source>
        <dbReference type="SAM" id="MobiDB-lite"/>
    </source>
</evidence>
<dbReference type="Proteomes" id="UP001189429">
    <property type="component" value="Unassembled WGS sequence"/>
</dbReference>
<dbReference type="EMBL" id="CAUYUJ010018757">
    <property type="protein sequence ID" value="CAK0886101.1"/>
    <property type="molecule type" value="Genomic_DNA"/>
</dbReference>
<keyword evidence="3" id="KW-1185">Reference proteome</keyword>
<feature type="region of interest" description="Disordered" evidence="1">
    <location>
        <begin position="285"/>
        <end position="321"/>
    </location>
</feature>
<evidence type="ECO:0000313" key="2">
    <source>
        <dbReference type="EMBL" id="CAK0886101.1"/>
    </source>
</evidence>
<name>A0ABN9WM77_9DINO</name>
<reference evidence="2" key="1">
    <citation type="submission" date="2023-10" db="EMBL/GenBank/DDBJ databases">
        <authorList>
            <person name="Chen Y."/>
            <person name="Shah S."/>
            <person name="Dougan E. K."/>
            <person name="Thang M."/>
            <person name="Chan C."/>
        </authorList>
    </citation>
    <scope>NUCLEOTIDE SEQUENCE [LARGE SCALE GENOMIC DNA]</scope>
</reference>
<proteinExistence type="predicted"/>
<sequence length="321" mass="35219">HLTIAHGYRKAWYAWSRMTQQPLTEQQIIDNNEAITATTEHNGKQGRPVTLCEVPAYKTDSAPLPLLEASPVEPKVYATIQANALRKVAISKPRAANRQIVISIADIPSCPGDVLHVVADATSAATSDLDYVLIGINNQRTVNNSGRFESHETPRKFGTLGKNDLSEKSANIIRECIAIVGDFAAESDIPTIAVHEGSQALALPGARRVADSDDVKECAASHPVFGKVAVIASNRLSDDDFISISEAAEDKRETAIAEAIDSMIVSRWDFRVARRGPSRVIADRRGRCRDLDRQESWQTPRQQLVPEERQGPRYGDPADYS</sequence>
<feature type="compositionally biased region" description="Basic and acidic residues" evidence="1">
    <location>
        <begin position="285"/>
        <end position="295"/>
    </location>
</feature>
<feature type="non-terminal residue" evidence="2">
    <location>
        <position position="1"/>
    </location>
</feature>
<comment type="caution">
    <text evidence="2">The sequence shown here is derived from an EMBL/GenBank/DDBJ whole genome shotgun (WGS) entry which is preliminary data.</text>
</comment>
<gene>
    <name evidence="2" type="ORF">PCOR1329_LOCUS67526</name>
</gene>
<protein>
    <submittedName>
        <fullName evidence="2">Uncharacterized protein</fullName>
    </submittedName>
</protein>